<keyword evidence="9" id="KW-1185">Reference proteome</keyword>
<evidence type="ECO:0000256" key="6">
    <source>
        <dbReference type="SAM" id="Phobius"/>
    </source>
</evidence>
<evidence type="ECO:0000313" key="8">
    <source>
        <dbReference type="EMBL" id="MCP2163811.1"/>
    </source>
</evidence>
<dbReference type="InterPro" id="IPR011701">
    <property type="entry name" value="MFS"/>
</dbReference>
<dbReference type="EMBL" id="JAMTCK010000001">
    <property type="protein sequence ID" value="MCP2163811.1"/>
    <property type="molecule type" value="Genomic_DNA"/>
</dbReference>
<dbReference type="PANTHER" id="PTHR23513:SF11">
    <property type="entry name" value="STAPHYLOFERRIN A TRANSPORTER"/>
    <property type="match status" value="1"/>
</dbReference>
<dbReference type="InterPro" id="IPR020846">
    <property type="entry name" value="MFS_dom"/>
</dbReference>
<organism evidence="8 9">
    <name type="scientific">Goodfellowiella coeruleoviolacea</name>
    <dbReference type="NCBI Taxonomy" id="334858"/>
    <lineage>
        <taxon>Bacteria</taxon>
        <taxon>Bacillati</taxon>
        <taxon>Actinomycetota</taxon>
        <taxon>Actinomycetes</taxon>
        <taxon>Pseudonocardiales</taxon>
        <taxon>Pseudonocardiaceae</taxon>
        <taxon>Goodfellowiella</taxon>
    </lineage>
</organism>
<dbReference type="AlphaFoldDB" id="A0AAE3G8S7"/>
<feature type="transmembrane region" description="Helical" evidence="6">
    <location>
        <begin position="353"/>
        <end position="372"/>
    </location>
</feature>
<feature type="transmembrane region" description="Helical" evidence="6">
    <location>
        <begin position="226"/>
        <end position="246"/>
    </location>
</feature>
<keyword evidence="4 6" id="KW-1133">Transmembrane helix</keyword>
<protein>
    <submittedName>
        <fullName evidence="8">Arabinose efflux permease, MFS family</fullName>
    </submittedName>
</protein>
<evidence type="ECO:0000256" key="2">
    <source>
        <dbReference type="ARBA" id="ARBA00022475"/>
    </source>
</evidence>
<keyword evidence="2" id="KW-1003">Cell membrane</keyword>
<evidence type="ECO:0000256" key="4">
    <source>
        <dbReference type="ARBA" id="ARBA00022989"/>
    </source>
</evidence>
<dbReference type="Proteomes" id="UP001206128">
    <property type="component" value="Unassembled WGS sequence"/>
</dbReference>
<evidence type="ECO:0000259" key="7">
    <source>
        <dbReference type="PROSITE" id="PS50850"/>
    </source>
</evidence>
<feature type="transmembrane region" description="Helical" evidence="6">
    <location>
        <begin position="258"/>
        <end position="276"/>
    </location>
</feature>
<feature type="transmembrane region" description="Helical" evidence="6">
    <location>
        <begin position="47"/>
        <end position="68"/>
    </location>
</feature>
<feature type="domain" description="Major facilitator superfamily (MFS) profile" evidence="7">
    <location>
        <begin position="222"/>
        <end position="423"/>
    </location>
</feature>
<feature type="transmembrane region" description="Helical" evidence="6">
    <location>
        <begin position="105"/>
        <end position="126"/>
    </location>
</feature>
<dbReference type="Pfam" id="PF07690">
    <property type="entry name" value="MFS_1"/>
    <property type="match status" value="2"/>
</dbReference>
<feature type="transmembrane region" description="Helical" evidence="6">
    <location>
        <begin position="147"/>
        <end position="167"/>
    </location>
</feature>
<feature type="transmembrane region" description="Helical" evidence="6">
    <location>
        <begin position="80"/>
        <end position="99"/>
    </location>
</feature>
<dbReference type="InterPro" id="IPR036259">
    <property type="entry name" value="MFS_trans_sf"/>
</dbReference>
<sequence length="423" mass="41894">MGVITAPALLRSPGVVRYLAAAGLARLADEMVGVAVVLLVIDRTGSTVAAGLTVMSYTLPSMLSGPVLGAWLDRARHPRLALAGNQVLLAAAMLGLVLAAGRAGVPVLCGLALLTGITLPLTSGGFSSLLPALVPRPLMARAQAADAVTFNTAALLGPAVAGGVAAAAGPGTAVAVISVAAALGALATVTLRLPRPAPPDGPVPPLFTAVRAGLAHLVRVPPLRGATLATMLSLGSVGLLSVALPLRVEQLGADRASAGFLWAAIEVGCLVSTLSLARHLDRWRPERVVFAGVALHGLALFTWPVGTGLPALVLLAVLAGLAQGPTLPSVIAARQRYTPAALLAQVSTTGASLKLGTFALGAALGGALAPVIGPTAVIALVAATQLAAALLGWVWSVWPASVGPGADPLSGSSASSWSPPGTP</sequence>
<keyword evidence="3 6" id="KW-0812">Transmembrane</keyword>
<feature type="transmembrane region" description="Helical" evidence="6">
    <location>
        <begin position="378"/>
        <end position="398"/>
    </location>
</feature>
<dbReference type="RefSeq" id="WP_253766764.1">
    <property type="nucleotide sequence ID" value="NZ_JAMTCK010000001.1"/>
</dbReference>
<dbReference type="PANTHER" id="PTHR23513">
    <property type="entry name" value="INTEGRAL MEMBRANE EFFLUX PROTEIN-RELATED"/>
    <property type="match status" value="1"/>
</dbReference>
<dbReference type="PROSITE" id="PS50850">
    <property type="entry name" value="MFS"/>
    <property type="match status" value="1"/>
</dbReference>
<evidence type="ECO:0000256" key="5">
    <source>
        <dbReference type="ARBA" id="ARBA00023136"/>
    </source>
</evidence>
<feature type="transmembrane region" description="Helical" evidence="6">
    <location>
        <begin position="173"/>
        <end position="191"/>
    </location>
</feature>
<gene>
    <name evidence="8" type="ORF">LX83_000651</name>
</gene>
<comment type="caution">
    <text evidence="8">The sequence shown here is derived from an EMBL/GenBank/DDBJ whole genome shotgun (WGS) entry which is preliminary data.</text>
</comment>
<proteinExistence type="predicted"/>
<dbReference type="GO" id="GO:0022857">
    <property type="term" value="F:transmembrane transporter activity"/>
    <property type="evidence" value="ECO:0007669"/>
    <property type="project" value="InterPro"/>
</dbReference>
<comment type="subcellular location">
    <subcellularLocation>
        <location evidence="1">Cell membrane</location>
        <topology evidence="1">Multi-pass membrane protein</topology>
    </subcellularLocation>
</comment>
<keyword evidence="5 6" id="KW-0472">Membrane</keyword>
<name>A0AAE3G8S7_9PSEU</name>
<evidence type="ECO:0000313" key="9">
    <source>
        <dbReference type="Proteomes" id="UP001206128"/>
    </source>
</evidence>
<reference evidence="8" key="1">
    <citation type="submission" date="2022-06" db="EMBL/GenBank/DDBJ databases">
        <title>Genomic Encyclopedia of Archaeal and Bacterial Type Strains, Phase II (KMG-II): from individual species to whole genera.</title>
        <authorList>
            <person name="Goeker M."/>
        </authorList>
    </citation>
    <scope>NUCLEOTIDE SEQUENCE</scope>
    <source>
        <strain evidence="8">DSM 43935</strain>
    </source>
</reference>
<accession>A0AAE3G8S7</accession>
<evidence type="ECO:0000256" key="1">
    <source>
        <dbReference type="ARBA" id="ARBA00004651"/>
    </source>
</evidence>
<dbReference type="SUPFAM" id="SSF103473">
    <property type="entry name" value="MFS general substrate transporter"/>
    <property type="match status" value="1"/>
</dbReference>
<feature type="transmembrane region" description="Helical" evidence="6">
    <location>
        <begin position="18"/>
        <end position="41"/>
    </location>
</feature>
<dbReference type="GO" id="GO:0005886">
    <property type="term" value="C:plasma membrane"/>
    <property type="evidence" value="ECO:0007669"/>
    <property type="project" value="UniProtKB-SubCell"/>
</dbReference>
<dbReference type="Gene3D" id="1.20.1250.20">
    <property type="entry name" value="MFS general substrate transporter like domains"/>
    <property type="match status" value="1"/>
</dbReference>
<evidence type="ECO:0000256" key="3">
    <source>
        <dbReference type="ARBA" id="ARBA00022692"/>
    </source>
</evidence>